<dbReference type="EMBL" id="JBHMAX010000013">
    <property type="protein sequence ID" value="MFB9731671.1"/>
    <property type="molecule type" value="Genomic_DNA"/>
</dbReference>
<evidence type="ECO:0000259" key="3">
    <source>
        <dbReference type="PROSITE" id="PS50006"/>
    </source>
</evidence>
<feature type="compositionally biased region" description="Basic and acidic residues" evidence="2">
    <location>
        <begin position="122"/>
        <end position="135"/>
    </location>
</feature>
<evidence type="ECO:0000256" key="2">
    <source>
        <dbReference type="SAM" id="MobiDB-lite"/>
    </source>
</evidence>
<dbReference type="Proteomes" id="UP001589613">
    <property type="component" value="Unassembled WGS sequence"/>
</dbReference>
<dbReference type="Gene3D" id="3.30.2320.60">
    <property type="entry name" value="FhaA, phosphopeptide-binding domain (DUF3662)"/>
    <property type="match status" value="1"/>
</dbReference>
<dbReference type="SUPFAM" id="SSF49879">
    <property type="entry name" value="SMAD/FHA domain"/>
    <property type="match status" value="1"/>
</dbReference>
<comment type="caution">
    <text evidence="4">The sequence shown here is derived from an EMBL/GenBank/DDBJ whole genome shotgun (WGS) entry which is preliminary data.</text>
</comment>
<keyword evidence="5" id="KW-1185">Reference proteome</keyword>
<dbReference type="InterPro" id="IPR000253">
    <property type="entry name" value="FHA_dom"/>
</dbReference>
<dbReference type="RefSeq" id="WP_141337605.1">
    <property type="nucleotide sequence ID" value="NZ_JBHMAX010000013.1"/>
</dbReference>
<protein>
    <submittedName>
        <fullName evidence="4">FhaA domain-containing protein</fullName>
    </submittedName>
</protein>
<feature type="region of interest" description="Disordered" evidence="2">
    <location>
        <begin position="122"/>
        <end position="206"/>
    </location>
</feature>
<dbReference type="SMART" id="SM00240">
    <property type="entry name" value="FHA"/>
    <property type="match status" value="1"/>
</dbReference>
<gene>
    <name evidence="4" type="ORF">ACFFN0_06425</name>
</gene>
<feature type="compositionally biased region" description="Basic and acidic residues" evidence="2">
    <location>
        <begin position="158"/>
        <end position="179"/>
    </location>
</feature>
<organism evidence="4 5">
    <name type="scientific">Ornithinimicrobium kibberense</name>
    <dbReference type="NCBI Taxonomy" id="282060"/>
    <lineage>
        <taxon>Bacteria</taxon>
        <taxon>Bacillati</taxon>
        <taxon>Actinomycetota</taxon>
        <taxon>Actinomycetes</taxon>
        <taxon>Micrococcales</taxon>
        <taxon>Ornithinimicrobiaceae</taxon>
        <taxon>Ornithinimicrobium</taxon>
    </lineage>
</organism>
<dbReference type="Pfam" id="PF00498">
    <property type="entry name" value="FHA"/>
    <property type="match status" value="1"/>
</dbReference>
<dbReference type="Pfam" id="PF12401">
    <property type="entry name" value="FhaA_N"/>
    <property type="match status" value="1"/>
</dbReference>
<accession>A0ABV5V1K3</accession>
<dbReference type="PROSITE" id="PS50006">
    <property type="entry name" value="FHA_DOMAIN"/>
    <property type="match status" value="1"/>
</dbReference>
<feature type="domain" description="FHA" evidence="3">
    <location>
        <begin position="218"/>
        <end position="272"/>
    </location>
</feature>
<dbReference type="InterPro" id="IPR042287">
    <property type="entry name" value="FhaA_N_sf"/>
</dbReference>
<keyword evidence="1" id="KW-0597">Phosphoprotein</keyword>
<name>A0ABV5V1K3_9MICO</name>
<reference evidence="4 5" key="1">
    <citation type="submission" date="2024-09" db="EMBL/GenBank/DDBJ databases">
        <authorList>
            <person name="Sun Q."/>
            <person name="Mori K."/>
        </authorList>
    </citation>
    <scope>NUCLEOTIDE SEQUENCE [LARGE SCALE GENOMIC DNA]</scope>
    <source>
        <strain evidence="4 5">JCM 12763</strain>
    </source>
</reference>
<proteinExistence type="predicted"/>
<dbReference type="PANTHER" id="PTHR23308">
    <property type="entry name" value="NUCLEAR INHIBITOR OF PROTEIN PHOSPHATASE-1"/>
    <property type="match status" value="1"/>
</dbReference>
<sequence>MGVFDRLERGLERAVKQPFARVFKAEVQPVEIASAMRGAMDDRAAVLGPGRTMVPNVFTIELAESDHERLSSYERALTDELVAAAEDHADAQRYVAPGPFEVRLVAGEDLETGIFRVRPAAKDGRAGARGEDRGRSAPSPDQGYAAASAGPSTAPRRPGGEGRDDARDAGRDESRDEGRTAQFSHEPAPAPSRPARPRRPRPSLEVDGRRIPLTAAVTTLGRDQTTADVVLDDPGVSRRHAEVRITHDGPHLQVVLRDLGSTNGTYLNGDQVGSEELRDGDRMTMGRSTVVFRLEG</sequence>
<evidence type="ECO:0000313" key="4">
    <source>
        <dbReference type="EMBL" id="MFB9731671.1"/>
    </source>
</evidence>
<dbReference type="InterPro" id="IPR022128">
    <property type="entry name" value="FhaA_N"/>
</dbReference>
<evidence type="ECO:0000256" key="1">
    <source>
        <dbReference type="ARBA" id="ARBA00022553"/>
    </source>
</evidence>
<dbReference type="InterPro" id="IPR050923">
    <property type="entry name" value="Cell_Proc_Reg/RNA_Proc"/>
</dbReference>
<dbReference type="CDD" id="cd00060">
    <property type="entry name" value="FHA"/>
    <property type="match status" value="1"/>
</dbReference>
<evidence type="ECO:0000313" key="5">
    <source>
        <dbReference type="Proteomes" id="UP001589613"/>
    </source>
</evidence>
<dbReference type="Gene3D" id="2.60.200.20">
    <property type="match status" value="1"/>
</dbReference>
<dbReference type="InterPro" id="IPR008984">
    <property type="entry name" value="SMAD_FHA_dom_sf"/>
</dbReference>